<sequence length="104" mass="11497">MLGSEGLNSYMFSEVSTRLALSISNGTHESTGVPMKLTFPTCDQHYLTYPIVHSLHKCPQELDTVAIYSGFTASTTRPVNPSKSRMCWCIAIWSCAGKFSRSKT</sequence>
<keyword evidence="2" id="KW-1185">Reference proteome</keyword>
<accession>A0AAV4BWY4</accession>
<protein>
    <submittedName>
        <fullName evidence="1">Uncharacterized protein</fullName>
    </submittedName>
</protein>
<gene>
    <name evidence="1" type="ORF">PoB_005008700</name>
</gene>
<dbReference type="AlphaFoldDB" id="A0AAV4BWY4"/>
<name>A0AAV4BWY4_9GAST</name>
<comment type="caution">
    <text evidence="1">The sequence shown here is derived from an EMBL/GenBank/DDBJ whole genome shotgun (WGS) entry which is preliminary data.</text>
</comment>
<evidence type="ECO:0000313" key="1">
    <source>
        <dbReference type="EMBL" id="GFO23582.1"/>
    </source>
</evidence>
<organism evidence="1 2">
    <name type="scientific">Plakobranchus ocellatus</name>
    <dbReference type="NCBI Taxonomy" id="259542"/>
    <lineage>
        <taxon>Eukaryota</taxon>
        <taxon>Metazoa</taxon>
        <taxon>Spiralia</taxon>
        <taxon>Lophotrochozoa</taxon>
        <taxon>Mollusca</taxon>
        <taxon>Gastropoda</taxon>
        <taxon>Heterobranchia</taxon>
        <taxon>Euthyneura</taxon>
        <taxon>Panpulmonata</taxon>
        <taxon>Sacoglossa</taxon>
        <taxon>Placobranchoidea</taxon>
        <taxon>Plakobranchidae</taxon>
        <taxon>Plakobranchus</taxon>
    </lineage>
</organism>
<dbReference type="Proteomes" id="UP000735302">
    <property type="component" value="Unassembled WGS sequence"/>
</dbReference>
<proteinExistence type="predicted"/>
<evidence type="ECO:0000313" key="2">
    <source>
        <dbReference type="Proteomes" id="UP000735302"/>
    </source>
</evidence>
<dbReference type="EMBL" id="BLXT01005511">
    <property type="protein sequence ID" value="GFO23582.1"/>
    <property type="molecule type" value="Genomic_DNA"/>
</dbReference>
<reference evidence="1 2" key="1">
    <citation type="journal article" date="2021" name="Elife">
        <title>Chloroplast acquisition without the gene transfer in kleptoplastic sea slugs, Plakobranchus ocellatus.</title>
        <authorList>
            <person name="Maeda T."/>
            <person name="Takahashi S."/>
            <person name="Yoshida T."/>
            <person name="Shimamura S."/>
            <person name="Takaki Y."/>
            <person name="Nagai Y."/>
            <person name="Toyoda A."/>
            <person name="Suzuki Y."/>
            <person name="Arimoto A."/>
            <person name="Ishii H."/>
            <person name="Satoh N."/>
            <person name="Nishiyama T."/>
            <person name="Hasebe M."/>
            <person name="Maruyama T."/>
            <person name="Minagawa J."/>
            <person name="Obokata J."/>
            <person name="Shigenobu S."/>
        </authorList>
    </citation>
    <scope>NUCLEOTIDE SEQUENCE [LARGE SCALE GENOMIC DNA]</scope>
</reference>